<dbReference type="Proteomes" id="UP000325577">
    <property type="component" value="Linkage Group LG21"/>
</dbReference>
<dbReference type="EMBL" id="CM018045">
    <property type="protein sequence ID" value="KAA8528876.1"/>
    <property type="molecule type" value="Genomic_DNA"/>
</dbReference>
<evidence type="ECO:0000313" key="1">
    <source>
        <dbReference type="EMBL" id="KAA8528876.1"/>
    </source>
</evidence>
<reference evidence="1 2" key="1">
    <citation type="submission" date="2019-09" db="EMBL/GenBank/DDBJ databases">
        <title>A chromosome-level genome assembly of the Chinese tupelo Nyssa sinensis.</title>
        <authorList>
            <person name="Yang X."/>
            <person name="Kang M."/>
            <person name="Yang Y."/>
            <person name="Xiong H."/>
            <person name="Wang M."/>
            <person name="Zhang Z."/>
            <person name="Wang Z."/>
            <person name="Wu H."/>
            <person name="Ma T."/>
            <person name="Liu J."/>
            <person name="Xi Z."/>
        </authorList>
    </citation>
    <scope>NUCLEOTIDE SEQUENCE [LARGE SCALE GENOMIC DNA]</scope>
    <source>
        <strain evidence="1">J267</strain>
        <tissue evidence="1">Leaf</tissue>
    </source>
</reference>
<name>A0A5J5AGK5_9ASTE</name>
<dbReference type="AlphaFoldDB" id="A0A5J5AGK5"/>
<sequence length="185" mass="20817">MRWQHLPHQQGRRFDLGMTQGCGIGTAKHAIDMKVEALESMSRFGLWAPWNIVGLGMVWVQSQHVSGLVRQNQQIHGYIVLANGYGCSRQTEKLYFDIYRGVRRRRRPPTGHMGNDSPETQLPARYCLHKAFLMAKGWKVDILGSLVFRNGILEGVGVLPRHWNGDCAPVNGYLGLGFNDLSPCS</sequence>
<accession>A0A5J5AGK5</accession>
<keyword evidence="2" id="KW-1185">Reference proteome</keyword>
<evidence type="ECO:0000313" key="2">
    <source>
        <dbReference type="Proteomes" id="UP000325577"/>
    </source>
</evidence>
<proteinExistence type="predicted"/>
<gene>
    <name evidence="1" type="ORF">F0562_036231</name>
</gene>
<protein>
    <submittedName>
        <fullName evidence="1">Uncharacterized protein</fullName>
    </submittedName>
</protein>
<organism evidence="1 2">
    <name type="scientific">Nyssa sinensis</name>
    <dbReference type="NCBI Taxonomy" id="561372"/>
    <lineage>
        <taxon>Eukaryota</taxon>
        <taxon>Viridiplantae</taxon>
        <taxon>Streptophyta</taxon>
        <taxon>Embryophyta</taxon>
        <taxon>Tracheophyta</taxon>
        <taxon>Spermatophyta</taxon>
        <taxon>Magnoliopsida</taxon>
        <taxon>eudicotyledons</taxon>
        <taxon>Gunneridae</taxon>
        <taxon>Pentapetalae</taxon>
        <taxon>asterids</taxon>
        <taxon>Cornales</taxon>
        <taxon>Nyssaceae</taxon>
        <taxon>Nyssa</taxon>
    </lineage>
</organism>